<evidence type="ECO:0000256" key="4">
    <source>
        <dbReference type="SAM" id="MobiDB-lite"/>
    </source>
</evidence>
<dbReference type="InterPro" id="IPR036322">
    <property type="entry name" value="WD40_repeat_dom_sf"/>
</dbReference>
<dbReference type="InterPro" id="IPR027417">
    <property type="entry name" value="P-loop_NTPase"/>
</dbReference>
<evidence type="ECO:0000313" key="8">
    <source>
        <dbReference type="EMBL" id="KFD48754.1"/>
    </source>
</evidence>
<dbReference type="SUPFAM" id="SSF50998">
    <property type="entry name" value="Quinoprotein alcohol dehydrogenase-like"/>
    <property type="match status" value="1"/>
</dbReference>
<sequence>MSANTAKGDSRGQPQAHLPSINSLELIHSLLDNLMSRPKEQKPSVSPHLSQVLIFFWCPRELSDERRLFYLEILPELQLTCLSYGAEMTVVDPFEWCDWSIAVRPDMMDLFLQELCHCKNFSGGPFFVAVVCEQCSTFVLPSVLAEEVVSQLSDYFSEDQSLFVLDDLYQSTQDDVGQRCYKLRTFDSIGQKGFDTYARLCQRLTAYRETEPDGPWLSKIFPYLHELLIAHASEGEKHFNQRSLVVCKKGIAATQFSSLHQNEGSPSERLSPVGGQHSYGLPACDMEILMAPLAHLQMMNDSTLSNTAKQSSLDSYLRRFYYRVSAKLKCKIQAALDLRRSESDEHQLLLSFKEDSIVHCNYALNRRKDIFIGQADLIGQVKTAFENVSAGQRSIVLVRGSHGQGKTALLCHVSEIVTAWMDVGCVIVRFTRLTPLASTVHEMLLGCCLELCRQFKLEMDLPDLASKYSTQQIFDWLETCCDQVAYKTCGKPVVLFVDDIHRLKENSSISDSKLSFWLPPRLPSNMVFLATVNDEVSLDERSCPDVVAWDYVLVIPPLSTENCHILYERLKDESFASSELSATGNYIGDLSSCPLAVQMLAEMPATIRWLSTDQMSESNILTKLAAITDARFKMAEHRCGPSVCRFALCYIECARFGLTLSELLDLLTCCEPAMREVISKHGNDQEIYQFPLSVWLTLKQCLGCLLEEVVCDGRSVYKWSHLFVIGVVRRRYLCTVQQLKDCHMSLVALFNNTLSSVGIMEPALLNAKLRPVMPRPLVSTSNDGRLSFNLRRIRSLWYHLLHTGNVEYLQSQSLCNFEYLYASIRSAGIFHLKVMFESALLQLLSHNFHVLYSSILRPSAGILCQDSNLLAAEVILALHYTTNSNTDVLNSLLEQAMSWVDSSSGIPLLVPLASWVKPKMCPLVVSCRFEEPCRTGTSAGALVLEPTLNHQHVLVSGGGHGFAIWMYHIPSRKRVRTFEGHQSSVVFLKTIADGQLFLSCASDGTVMIWSWTQVSCQRSLRPGEGKLLSACVAHSEKFLLTGFAECEIILTPLISDPNESQNEARIFSHHSGPVTALALTSQDTYLLSGSEDFTVVITSMQTGLPISTLSGLMAPVKALAVTSNDAFVVLSCEDESLKVFSICMNSQLLELIGHEKKVCSLIIAKDDCRVFAGGSDGKVYCFDLHTGELVSTQTCHHDGVSCLKLSTDGFFLISGSMDAFNVWSTYANDAEVGNEANYVCVATISPDYKYAAYGNNSGRVILWDLENCHDIWMTPSTNGPMVTSLQFDCDSVILLSGSADGLVRILSMANGMTLKTYEGHSYPVTCLRIFSDRSVVISLDSFGHVILWSTEDTEDCSYEAFSLSDVGNLLEFLDDCDVLVTVKGNEKELKVLNMVGREEAWVTKARLQHNDDITCMCVSADQQMLVTGSKDMSLKLWSIKLGCLTQVMAEHQEPVRFCAVNVDGSMVVSASTSEVLSWNVCSGQKLCSFEAHKDPVSSLVVSEDGKVALSSKRRNDLLFQSVNSSGDENGWLYAWHTVDGSSIACFNAHLPVTSILISPDCRRILLTLKHCSHIACLCLHNIPFFEDIANDTFSRQVDGTRSLSTKEDRRFDEVFEISVSGISERALIASSLNGGNSPSNVDSAQSAKKHSSSSVEGMSRDAPGRRSRPGTASSSFRRSRSSLRLFDKLKRNQSQFFNMTSSVRSSCRGELIPAAMLASQSVCGAVTMSHSSGSDKAIIKPPPRHRTRVCSLL</sequence>
<keyword evidence="10" id="KW-1185">Reference proteome</keyword>
<dbReference type="PROSITE" id="PS50082">
    <property type="entry name" value="WD_REPEATS_2"/>
    <property type="match status" value="4"/>
</dbReference>
<keyword evidence="1 3" id="KW-0853">WD repeat</keyword>
<dbReference type="InterPro" id="IPR057588">
    <property type="entry name" value="NWD1/2-like_WH"/>
</dbReference>
<feature type="domain" description="Orc1-like AAA ATPase" evidence="6">
    <location>
        <begin position="371"/>
        <end position="507"/>
    </location>
</feature>
<evidence type="ECO:0000256" key="1">
    <source>
        <dbReference type="ARBA" id="ARBA00022574"/>
    </source>
</evidence>
<dbReference type="InterPro" id="IPR052752">
    <property type="entry name" value="NACHT-WD_repeat"/>
</dbReference>
<evidence type="ECO:0000256" key="2">
    <source>
        <dbReference type="ARBA" id="ARBA00022737"/>
    </source>
</evidence>
<name>A0A085LUV8_9BILA</name>
<dbReference type="Gene3D" id="3.40.50.300">
    <property type="entry name" value="P-loop containing nucleotide triphosphate hydrolases"/>
    <property type="match status" value="1"/>
</dbReference>
<dbReference type="InterPro" id="IPR015943">
    <property type="entry name" value="WD40/YVTN_repeat-like_dom_sf"/>
</dbReference>
<dbReference type="InterPro" id="IPR011047">
    <property type="entry name" value="Quinoprotein_ADH-like_sf"/>
</dbReference>
<protein>
    <submittedName>
        <fullName evidence="8">Uncharacterized protein</fullName>
    </submittedName>
</protein>
<dbReference type="PANTHER" id="PTHR19871">
    <property type="entry name" value="BETA TRANSDUCIN-RELATED PROTEIN"/>
    <property type="match status" value="1"/>
</dbReference>
<evidence type="ECO:0000313" key="9">
    <source>
        <dbReference type="EMBL" id="KFD67893.1"/>
    </source>
</evidence>
<evidence type="ECO:0000259" key="6">
    <source>
        <dbReference type="Pfam" id="PF13191"/>
    </source>
</evidence>
<dbReference type="Pfam" id="PF00400">
    <property type="entry name" value="WD40"/>
    <property type="match status" value="5"/>
</dbReference>
<dbReference type="InterPro" id="IPR001680">
    <property type="entry name" value="WD40_rpt"/>
</dbReference>
<keyword evidence="2" id="KW-0677">Repeat</keyword>
<feature type="region of interest" description="Disordered" evidence="4">
    <location>
        <begin position="1634"/>
        <end position="1679"/>
    </location>
</feature>
<feature type="repeat" description="WD" evidence="3">
    <location>
        <begin position="1067"/>
        <end position="1108"/>
    </location>
</feature>
<feature type="repeat" description="WD" evidence="3">
    <location>
        <begin position="978"/>
        <end position="1010"/>
    </location>
</feature>
<dbReference type="InterPro" id="IPR041664">
    <property type="entry name" value="AAA_16"/>
</dbReference>
<dbReference type="PANTHER" id="PTHR19871:SF38">
    <property type="entry name" value="PROTEIN QUI-1"/>
    <property type="match status" value="1"/>
</dbReference>
<evidence type="ECO:0000259" key="5">
    <source>
        <dbReference type="Pfam" id="PF12894"/>
    </source>
</evidence>
<dbReference type="Proteomes" id="UP000030758">
    <property type="component" value="Unassembled WGS sequence"/>
</dbReference>
<feature type="repeat" description="WD" evidence="3">
    <location>
        <begin position="1406"/>
        <end position="1440"/>
    </location>
</feature>
<gene>
    <name evidence="8" type="ORF">M513_10384</name>
    <name evidence="9" type="ORF">M514_10384</name>
</gene>
<dbReference type="SUPFAM" id="SSF50978">
    <property type="entry name" value="WD40 repeat-like"/>
    <property type="match status" value="1"/>
</dbReference>
<reference evidence="8 10" key="1">
    <citation type="journal article" date="2014" name="Nat. Genet.">
        <title>Genome and transcriptome of the porcine whipworm Trichuris suis.</title>
        <authorList>
            <person name="Jex A.R."/>
            <person name="Nejsum P."/>
            <person name="Schwarz E.M."/>
            <person name="Hu L."/>
            <person name="Young N.D."/>
            <person name="Hall R.S."/>
            <person name="Korhonen P.K."/>
            <person name="Liao S."/>
            <person name="Thamsborg S."/>
            <person name="Xia J."/>
            <person name="Xu P."/>
            <person name="Wang S."/>
            <person name="Scheerlinck J.P."/>
            <person name="Hofmann A."/>
            <person name="Sternberg P.W."/>
            <person name="Wang J."/>
            <person name="Gasser R.B."/>
        </authorList>
    </citation>
    <scope>NUCLEOTIDE SEQUENCE [LARGE SCALE GENOMIC DNA]</scope>
    <source>
        <strain evidence="9">DCEP-RM93F</strain>
        <strain evidence="8">DCEP-RM93M</strain>
    </source>
</reference>
<dbReference type="Gene3D" id="2.130.10.10">
    <property type="entry name" value="YVTN repeat-like/Quinoprotein amine dehydrogenase"/>
    <property type="match status" value="4"/>
</dbReference>
<dbReference type="PROSITE" id="PS50294">
    <property type="entry name" value="WD_REPEATS_REGION"/>
    <property type="match status" value="2"/>
</dbReference>
<dbReference type="EMBL" id="KL367510">
    <property type="protein sequence ID" value="KFD67893.1"/>
    <property type="molecule type" value="Genomic_DNA"/>
</dbReference>
<organism evidence="8 10">
    <name type="scientific">Trichuris suis</name>
    <name type="common">pig whipworm</name>
    <dbReference type="NCBI Taxonomy" id="68888"/>
    <lineage>
        <taxon>Eukaryota</taxon>
        <taxon>Metazoa</taxon>
        <taxon>Ecdysozoa</taxon>
        <taxon>Nematoda</taxon>
        <taxon>Enoplea</taxon>
        <taxon>Dorylaimia</taxon>
        <taxon>Trichinellida</taxon>
        <taxon>Trichuridae</taxon>
        <taxon>Trichuris</taxon>
    </lineage>
</organism>
<dbReference type="Proteomes" id="UP000030764">
    <property type="component" value="Unassembled WGS sequence"/>
</dbReference>
<feature type="repeat" description="WD" evidence="3">
    <location>
        <begin position="1151"/>
        <end position="1192"/>
    </location>
</feature>
<dbReference type="SMART" id="SM00320">
    <property type="entry name" value="WD40"/>
    <property type="match status" value="12"/>
</dbReference>
<dbReference type="Pfam" id="PF25469">
    <property type="entry name" value="WHD_NWD1"/>
    <property type="match status" value="1"/>
</dbReference>
<dbReference type="CDD" id="cd00200">
    <property type="entry name" value="WD40"/>
    <property type="match status" value="1"/>
</dbReference>
<dbReference type="SUPFAM" id="SSF52540">
    <property type="entry name" value="P-loop containing nucleoside triphosphate hydrolases"/>
    <property type="match status" value="1"/>
</dbReference>
<feature type="domain" description="Anaphase-promoting complex subunit 4-like WD40" evidence="5">
    <location>
        <begin position="1249"/>
        <end position="1328"/>
    </location>
</feature>
<evidence type="ECO:0000259" key="7">
    <source>
        <dbReference type="Pfam" id="PF25469"/>
    </source>
</evidence>
<evidence type="ECO:0000256" key="3">
    <source>
        <dbReference type="PROSITE-ProRule" id="PRU00221"/>
    </source>
</evidence>
<feature type="domain" description="NWD1/2-like winged helix-turn-helix" evidence="7">
    <location>
        <begin position="624"/>
        <end position="740"/>
    </location>
</feature>
<dbReference type="InterPro" id="IPR024977">
    <property type="entry name" value="Apc4-like_WD40_dom"/>
</dbReference>
<evidence type="ECO:0000313" key="10">
    <source>
        <dbReference type="Proteomes" id="UP000030764"/>
    </source>
</evidence>
<dbReference type="Pfam" id="PF13191">
    <property type="entry name" value="AAA_16"/>
    <property type="match status" value="1"/>
</dbReference>
<proteinExistence type="predicted"/>
<accession>A0A085LUV8</accession>
<dbReference type="EMBL" id="KL363285">
    <property type="protein sequence ID" value="KFD48754.1"/>
    <property type="molecule type" value="Genomic_DNA"/>
</dbReference>
<dbReference type="Pfam" id="PF12894">
    <property type="entry name" value="ANAPC4_WD40"/>
    <property type="match status" value="1"/>
</dbReference>